<accession>A0A7X1FTH2</accession>
<dbReference type="AlphaFoldDB" id="A0A7X1FTH2"/>
<comment type="caution">
    <text evidence="1">The sequence shown here is derived from an EMBL/GenBank/DDBJ whole genome shotgun (WGS) entry which is preliminary data.</text>
</comment>
<gene>
    <name evidence="1" type="ORF">H7F51_13565</name>
</gene>
<sequence length="106" mass="11939">MRARRALEQGEGFVNFLTMTTLTFGTANHPFRAALPQRVLRRLPRYEPEVQARMAAAEAKAEERAALEAEAQAPTVRRRLPFTAQDLRDFLLAYTACFIAASAWLS</sequence>
<keyword evidence="2" id="KW-1185">Reference proteome</keyword>
<dbReference type="RefSeq" id="WP_185664848.1">
    <property type="nucleotide sequence ID" value="NZ_JACLAW010000010.1"/>
</dbReference>
<name>A0A7X1FTH2_9SPHN</name>
<evidence type="ECO:0000313" key="2">
    <source>
        <dbReference type="Proteomes" id="UP000566813"/>
    </source>
</evidence>
<dbReference type="Proteomes" id="UP000566813">
    <property type="component" value="Unassembled WGS sequence"/>
</dbReference>
<dbReference type="EMBL" id="JACLAW010000010">
    <property type="protein sequence ID" value="MBC2666549.1"/>
    <property type="molecule type" value="Genomic_DNA"/>
</dbReference>
<evidence type="ECO:0000313" key="1">
    <source>
        <dbReference type="EMBL" id="MBC2666549.1"/>
    </source>
</evidence>
<proteinExistence type="predicted"/>
<organism evidence="1 2">
    <name type="scientific">Novosphingobium flavum</name>
    <dbReference type="NCBI Taxonomy" id="1778672"/>
    <lineage>
        <taxon>Bacteria</taxon>
        <taxon>Pseudomonadati</taxon>
        <taxon>Pseudomonadota</taxon>
        <taxon>Alphaproteobacteria</taxon>
        <taxon>Sphingomonadales</taxon>
        <taxon>Sphingomonadaceae</taxon>
        <taxon>Novosphingobium</taxon>
    </lineage>
</organism>
<reference evidence="1 2" key="1">
    <citation type="submission" date="2020-08" db="EMBL/GenBank/DDBJ databases">
        <title>The genome sequence of type strain Novosphingobium flavum NBRC 111647.</title>
        <authorList>
            <person name="Liu Y."/>
        </authorList>
    </citation>
    <scope>NUCLEOTIDE SEQUENCE [LARGE SCALE GENOMIC DNA]</scope>
    <source>
        <strain evidence="1 2">NBRC 111647</strain>
    </source>
</reference>
<protein>
    <submittedName>
        <fullName evidence="1">Uncharacterized protein</fullName>
    </submittedName>
</protein>